<dbReference type="FunCoup" id="A0A3G9JPK4">
    <property type="interactions" value="405"/>
</dbReference>
<dbReference type="InterPro" id="IPR012340">
    <property type="entry name" value="NA-bd_OB-fold"/>
</dbReference>
<gene>
    <name evidence="5" type="ORF">SG0102_28950</name>
</gene>
<sequence>MMNRVVIVGRMTRDPELNRTSGGNSVCHFTLALDRNFKSGDGQQADFIPVVVWNKQAENVAQYCGKGSLVGVDGRLRSRSYDNKQGQRVYVVEVQADSVQFLETRAARERYQANAQSRVSNDNFYNGNSYGNNQQANSYQSQNNNYSQQSNSYNNAANTNNFNQNTKPQNPNQNNDFYDMKTVDVDKDFDEAVNSYDIMDDDIQF</sequence>
<evidence type="ECO:0000256" key="3">
    <source>
        <dbReference type="RuleBase" id="RU000524"/>
    </source>
</evidence>
<dbReference type="Pfam" id="PF00436">
    <property type="entry name" value="SSB"/>
    <property type="match status" value="1"/>
</dbReference>
<dbReference type="PROSITE" id="PS50935">
    <property type="entry name" value="SSB"/>
    <property type="match status" value="1"/>
</dbReference>
<dbReference type="Proteomes" id="UP000268059">
    <property type="component" value="Chromosome"/>
</dbReference>
<proteinExistence type="inferred from homology"/>
<organism evidence="5 6">
    <name type="scientific">Intestinibaculum porci</name>
    <dbReference type="NCBI Taxonomy" id="2487118"/>
    <lineage>
        <taxon>Bacteria</taxon>
        <taxon>Bacillati</taxon>
        <taxon>Bacillota</taxon>
        <taxon>Erysipelotrichia</taxon>
        <taxon>Erysipelotrichales</taxon>
        <taxon>Erysipelotrichaceae</taxon>
        <taxon>Intestinibaculum</taxon>
    </lineage>
</organism>
<protein>
    <recommendedName>
        <fullName evidence="2 3">Single-stranded DNA-binding protein</fullName>
        <shortName evidence="2">SSB</shortName>
    </recommendedName>
</protein>
<feature type="compositionally biased region" description="Low complexity" evidence="4">
    <location>
        <begin position="120"/>
        <end position="176"/>
    </location>
</feature>
<dbReference type="GO" id="GO:0006260">
    <property type="term" value="P:DNA replication"/>
    <property type="evidence" value="ECO:0007669"/>
    <property type="project" value="InterPro"/>
</dbReference>
<dbReference type="PANTHER" id="PTHR10302:SF27">
    <property type="entry name" value="SINGLE-STRANDED DNA-BINDING PROTEIN"/>
    <property type="match status" value="1"/>
</dbReference>
<dbReference type="RefSeq" id="WP_125120629.1">
    <property type="nucleotide sequence ID" value="NZ_AP019309.1"/>
</dbReference>
<dbReference type="Gene3D" id="2.40.50.140">
    <property type="entry name" value="Nucleic acid-binding proteins"/>
    <property type="match status" value="1"/>
</dbReference>
<evidence type="ECO:0000256" key="1">
    <source>
        <dbReference type="ARBA" id="ARBA00023125"/>
    </source>
</evidence>
<comment type="caution">
    <text evidence="2">Lacks conserved residue(s) required for the propagation of feature annotation.</text>
</comment>
<dbReference type="NCBIfam" id="TIGR00621">
    <property type="entry name" value="ssb"/>
    <property type="match status" value="1"/>
</dbReference>
<evidence type="ECO:0000256" key="4">
    <source>
        <dbReference type="SAM" id="MobiDB-lite"/>
    </source>
</evidence>
<dbReference type="CDD" id="cd04496">
    <property type="entry name" value="SSB_OBF"/>
    <property type="match status" value="1"/>
</dbReference>
<dbReference type="PANTHER" id="PTHR10302">
    <property type="entry name" value="SINGLE-STRANDED DNA-BINDING PROTEIN"/>
    <property type="match status" value="1"/>
</dbReference>
<dbReference type="GO" id="GO:0003697">
    <property type="term" value="F:single-stranded DNA binding"/>
    <property type="evidence" value="ECO:0007669"/>
    <property type="project" value="UniProtKB-UniRule"/>
</dbReference>
<name>A0A3G9JPK4_9FIRM</name>
<dbReference type="InterPro" id="IPR011344">
    <property type="entry name" value="ssDNA-bd"/>
</dbReference>
<comment type="subunit">
    <text evidence="2">Homotetramer.</text>
</comment>
<accession>A0A3G9JPK4</accession>
<dbReference type="GO" id="GO:0009295">
    <property type="term" value="C:nucleoid"/>
    <property type="evidence" value="ECO:0007669"/>
    <property type="project" value="TreeGrafter"/>
</dbReference>
<dbReference type="OrthoDB" id="9809878at2"/>
<dbReference type="SUPFAM" id="SSF50249">
    <property type="entry name" value="Nucleic acid-binding proteins"/>
    <property type="match status" value="1"/>
</dbReference>
<feature type="region of interest" description="Disordered" evidence="4">
    <location>
        <begin position="113"/>
        <end position="178"/>
    </location>
</feature>
<dbReference type="EMBL" id="AP019309">
    <property type="protein sequence ID" value="BBH27961.1"/>
    <property type="molecule type" value="Genomic_DNA"/>
</dbReference>
<keyword evidence="1 2" id="KW-0238">DNA-binding</keyword>
<keyword evidence="6" id="KW-1185">Reference proteome</keyword>
<dbReference type="AlphaFoldDB" id="A0A3G9JPK4"/>
<dbReference type="HAMAP" id="MF_00984">
    <property type="entry name" value="SSB"/>
    <property type="match status" value="1"/>
</dbReference>
<reference evidence="5 6" key="1">
    <citation type="submission" date="2018-11" db="EMBL/GenBank/DDBJ databases">
        <title>Novel Erysipelotrichaceae bacterium isolated from small intestine of a swine.</title>
        <authorList>
            <person name="Kim J.S."/>
            <person name="Choe H."/>
            <person name="Lee Y.R."/>
            <person name="Kim K.M."/>
            <person name="Park D.S."/>
        </authorList>
    </citation>
    <scope>NUCLEOTIDE SEQUENCE [LARGE SCALE GENOMIC DNA]</scope>
    <source>
        <strain evidence="5 6">SG0102</strain>
    </source>
</reference>
<evidence type="ECO:0000313" key="6">
    <source>
        <dbReference type="Proteomes" id="UP000268059"/>
    </source>
</evidence>
<evidence type="ECO:0000256" key="2">
    <source>
        <dbReference type="HAMAP-Rule" id="MF_00984"/>
    </source>
</evidence>
<dbReference type="InterPro" id="IPR000424">
    <property type="entry name" value="Primosome_PriB/ssb"/>
</dbReference>
<dbReference type="InParanoid" id="A0A3G9JPK4"/>
<evidence type="ECO:0000313" key="5">
    <source>
        <dbReference type="EMBL" id="BBH27961.1"/>
    </source>
</evidence>
<dbReference type="KEGG" id="ebm:SG0102_28950"/>